<reference evidence="2 3" key="1">
    <citation type="submission" date="2020-02" db="EMBL/GenBank/DDBJ databases">
        <title>A chromosome-scale genome assembly of the black bullhead catfish (Ameiurus melas).</title>
        <authorList>
            <person name="Wen M."/>
            <person name="Zham M."/>
            <person name="Cabau C."/>
            <person name="Klopp C."/>
            <person name="Donnadieu C."/>
            <person name="Roques C."/>
            <person name="Bouchez O."/>
            <person name="Lampietro C."/>
            <person name="Jouanno E."/>
            <person name="Herpin A."/>
            <person name="Louis A."/>
            <person name="Berthelot C."/>
            <person name="Parey E."/>
            <person name="Roest-Crollius H."/>
            <person name="Braasch I."/>
            <person name="Postlethwait J."/>
            <person name="Robinson-Rechavi M."/>
            <person name="Echchiki A."/>
            <person name="Begum T."/>
            <person name="Montfort J."/>
            <person name="Schartl M."/>
            <person name="Bobe J."/>
            <person name="Guiguen Y."/>
        </authorList>
    </citation>
    <scope>NUCLEOTIDE SEQUENCE [LARGE SCALE GENOMIC DNA]</scope>
    <source>
        <strain evidence="2">M_S1</strain>
        <tissue evidence="2">Blood</tissue>
    </source>
</reference>
<proteinExistence type="predicted"/>
<accession>A0A7J6B3R1</accession>
<comment type="caution">
    <text evidence="2">The sequence shown here is derived from an EMBL/GenBank/DDBJ whole genome shotgun (WGS) entry which is preliminary data.</text>
</comment>
<evidence type="ECO:0000313" key="3">
    <source>
        <dbReference type="Proteomes" id="UP000593565"/>
    </source>
</evidence>
<dbReference type="AlphaFoldDB" id="A0A7J6B3R1"/>
<feature type="compositionally biased region" description="Basic and acidic residues" evidence="1">
    <location>
        <begin position="57"/>
        <end position="77"/>
    </location>
</feature>
<organism evidence="2 3">
    <name type="scientific">Ameiurus melas</name>
    <name type="common">Black bullhead</name>
    <name type="synonym">Silurus melas</name>
    <dbReference type="NCBI Taxonomy" id="219545"/>
    <lineage>
        <taxon>Eukaryota</taxon>
        <taxon>Metazoa</taxon>
        <taxon>Chordata</taxon>
        <taxon>Craniata</taxon>
        <taxon>Vertebrata</taxon>
        <taxon>Euteleostomi</taxon>
        <taxon>Actinopterygii</taxon>
        <taxon>Neopterygii</taxon>
        <taxon>Teleostei</taxon>
        <taxon>Ostariophysi</taxon>
        <taxon>Siluriformes</taxon>
        <taxon>Ictaluridae</taxon>
        <taxon>Ameiurus</taxon>
    </lineage>
</organism>
<dbReference type="Proteomes" id="UP000593565">
    <property type="component" value="Unassembled WGS sequence"/>
</dbReference>
<protein>
    <submittedName>
        <fullName evidence="2">Uncharacterized protein</fullName>
    </submittedName>
</protein>
<evidence type="ECO:0000256" key="1">
    <source>
        <dbReference type="SAM" id="MobiDB-lite"/>
    </source>
</evidence>
<dbReference type="EMBL" id="JAAGNN010000005">
    <property type="protein sequence ID" value="KAF4089743.1"/>
    <property type="molecule type" value="Genomic_DNA"/>
</dbReference>
<gene>
    <name evidence="2" type="ORF">AMELA_G00070510</name>
</gene>
<sequence length="77" mass="9032">MEFHHSINLSSKPDYEMLECYPDWIPSLHLRHTDIKEMMMMHQQRSEMDDAAPSDEASQRSEMDDAAPKDDIGEQHN</sequence>
<keyword evidence="3" id="KW-1185">Reference proteome</keyword>
<name>A0A7J6B3R1_AMEME</name>
<evidence type="ECO:0000313" key="2">
    <source>
        <dbReference type="EMBL" id="KAF4089743.1"/>
    </source>
</evidence>
<feature type="region of interest" description="Disordered" evidence="1">
    <location>
        <begin position="42"/>
        <end position="77"/>
    </location>
</feature>